<dbReference type="PANTHER" id="PTHR10642">
    <property type="entry name" value="RIBONUCLEASE H1"/>
    <property type="match status" value="1"/>
</dbReference>
<keyword evidence="8 11" id="KW-0255">Endonuclease</keyword>
<evidence type="ECO:0000259" key="12">
    <source>
        <dbReference type="PROSITE" id="PS50879"/>
    </source>
</evidence>
<evidence type="ECO:0000256" key="6">
    <source>
        <dbReference type="ARBA" id="ARBA00022722"/>
    </source>
</evidence>
<comment type="subunit">
    <text evidence="4 11">Monomer.</text>
</comment>
<dbReference type="HAMAP" id="MF_00042">
    <property type="entry name" value="RNase_H"/>
    <property type="match status" value="1"/>
</dbReference>
<comment type="cofactor">
    <cofactor evidence="11">
        <name>Mg(2+)</name>
        <dbReference type="ChEBI" id="CHEBI:18420"/>
    </cofactor>
    <text evidence="11">Binds 1 Mg(2+) ion per subunit. May bind a second metal ion at a regulatory site, or after substrate binding.</text>
</comment>
<sequence length="146" mass="16638">MKEVTIYTDGACSGNPGPGGWGAILIYGEHKKEISGFVPLTTNQRMELTAAIQGLNQLKEHCAVQIFSDSAYLVNAFNQRWLDNWQRNGWKNSKKEPVENQDLWKELLKLGSMHQVRWMKVKGHAENPFNNRCDELARAEISKHKA</sequence>
<feature type="binding site" evidence="11">
    <location>
        <position position="69"/>
    </location>
    <ligand>
        <name>Mg(2+)</name>
        <dbReference type="ChEBI" id="CHEBI:18420"/>
        <label>1</label>
    </ligand>
</feature>
<dbReference type="PROSITE" id="PS50879">
    <property type="entry name" value="RNASE_H_1"/>
    <property type="match status" value="1"/>
</dbReference>
<dbReference type="OrthoDB" id="7845843at2"/>
<dbReference type="Proteomes" id="UP000323521">
    <property type="component" value="Chromosome"/>
</dbReference>
<comment type="function">
    <text evidence="2 11">Endonuclease that specifically degrades the RNA of RNA-DNA hybrids.</text>
</comment>
<dbReference type="NCBIfam" id="NF001236">
    <property type="entry name" value="PRK00203.1"/>
    <property type="match status" value="1"/>
</dbReference>
<dbReference type="RefSeq" id="WP_148135533.1">
    <property type="nucleotide sequence ID" value="NZ_CP017634.1"/>
</dbReference>
<gene>
    <name evidence="11" type="primary">rnhA</name>
    <name evidence="13" type="ORF">DCMF_17070</name>
</gene>
<evidence type="ECO:0000256" key="5">
    <source>
        <dbReference type="ARBA" id="ARBA00012180"/>
    </source>
</evidence>
<evidence type="ECO:0000256" key="8">
    <source>
        <dbReference type="ARBA" id="ARBA00022759"/>
    </source>
</evidence>
<keyword evidence="6 11" id="KW-0540">Nuclease</keyword>
<dbReference type="InterPro" id="IPR036397">
    <property type="entry name" value="RNaseH_sf"/>
</dbReference>
<dbReference type="GO" id="GO:0005737">
    <property type="term" value="C:cytoplasm"/>
    <property type="evidence" value="ECO:0007669"/>
    <property type="project" value="UniProtKB-SubCell"/>
</dbReference>
<evidence type="ECO:0000256" key="9">
    <source>
        <dbReference type="ARBA" id="ARBA00022801"/>
    </source>
</evidence>
<proteinExistence type="inferred from homology"/>
<name>A0A3G1KUQ7_FORW1</name>
<keyword evidence="14" id="KW-1185">Reference proteome</keyword>
<evidence type="ECO:0000256" key="11">
    <source>
        <dbReference type="HAMAP-Rule" id="MF_00042"/>
    </source>
</evidence>
<dbReference type="GO" id="GO:0003676">
    <property type="term" value="F:nucleic acid binding"/>
    <property type="evidence" value="ECO:0007669"/>
    <property type="project" value="InterPro"/>
</dbReference>
<feature type="binding site" evidence="11">
    <location>
        <position position="9"/>
    </location>
    <ligand>
        <name>Mg(2+)</name>
        <dbReference type="ChEBI" id="CHEBI:18420"/>
        <label>1</label>
    </ligand>
</feature>
<protein>
    <recommendedName>
        <fullName evidence="5 11">Ribonuclease H</fullName>
        <shortName evidence="11">RNase H</shortName>
        <ecNumber evidence="5 11">3.1.26.4</ecNumber>
    </recommendedName>
</protein>
<dbReference type="PANTHER" id="PTHR10642:SF26">
    <property type="entry name" value="RIBONUCLEASE H1"/>
    <property type="match status" value="1"/>
</dbReference>
<dbReference type="InterPro" id="IPR012337">
    <property type="entry name" value="RNaseH-like_sf"/>
</dbReference>
<keyword evidence="10 11" id="KW-0460">Magnesium</keyword>
<organism evidence="13 14">
    <name type="scientific">Formimonas warabiya</name>
    <dbReference type="NCBI Taxonomy" id="1761012"/>
    <lineage>
        <taxon>Bacteria</taxon>
        <taxon>Bacillati</taxon>
        <taxon>Bacillota</taxon>
        <taxon>Clostridia</taxon>
        <taxon>Eubacteriales</taxon>
        <taxon>Peptococcaceae</taxon>
        <taxon>Candidatus Formimonas</taxon>
    </lineage>
</organism>
<comment type="subcellular location">
    <subcellularLocation>
        <location evidence="11">Cytoplasm</location>
    </subcellularLocation>
</comment>
<dbReference type="Pfam" id="PF00075">
    <property type="entry name" value="RNase_H"/>
    <property type="match status" value="1"/>
</dbReference>
<accession>A0A3G1KUQ7</accession>
<dbReference type="EC" id="3.1.26.4" evidence="5 11"/>
<dbReference type="CDD" id="cd09278">
    <property type="entry name" value="RNase_HI_prokaryote_like"/>
    <property type="match status" value="1"/>
</dbReference>
<feature type="binding site" evidence="11">
    <location>
        <position position="47"/>
    </location>
    <ligand>
        <name>Mg(2+)</name>
        <dbReference type="ChEBI" id="CHEBI:18420"/>
        <label>1</label>
    </ligand>
</feature>
<dbReference type="KEGG" id="fwa:DCMF_17070"/>
<evidence type="ECO:0000256" key="3">
    <source>
        <dbReference type="ARBA" id="ARBA00005300"/>
    </source>
</evidence>
<keyword evidence="11" id="KW-0963">Cytoplasm</keyword>
<evidence type="ECO:0000256" key="10">
    <source>
        <dbReference type="ARBA" id="ARBA00022842"/>
    </source>
</evidence>
<dbReference type="SUPFAM" id="SSF53098">
    <property type="entry name" value="Ribonuclease H-like"/>
    <property type="match status" value="1"/>
</dbReference>
<dbReference type="GO" id="GO:0043137">
    <property type="term" value="P:DNA replication, removal of RNA primer"/>
    <property type="evidence" value="ECO:0007669"/>
    <property type="project" value="TreeGrafter"/>
</dbReference>
<evidence type="ECO:0000256" key="4">
    <source>
        <dbReference type="ARBA" id="ARBA00011245"/>
    </source>
</evidence>
<comment type="catalytic activity">
    <reaction evidence="1 11">
        <text>Endonucleolytic cleavage to 5'-phosphomonoester.</text>
        <dbReference type="EC" id="3.1.26.4"/>
    </reaction>
</comment>
<evidence type="ECO:0000313" key="13">
    <source>
        <dbReference type="EMBL" id="ATW26243.1"/>
    </source>
</evidence>
<comment type="similarity">
    <text evidence="3 11">Belongs to the RNase H family.</text>
</comment>
<dbReference type="InterPro" id="IPR022892">
    <property type="entry name" value="RNaseHI"/>
</dbReference>
<reference evidence="13 14" key="1">
    <citation type="submission" date="2016-10" db="EMBL/GenBank/DDBJ databases">
        <title>Complete Genome Sequence of Peptococcaceae strain DCMF.</title>
        <authorList>
            <person name="Edwards R.J."/>
            <person name="Holland S.I."/>
            <person name="Deshpande N.P."/>
            <person name="Wong Y.K."/>
            <person name="Ertan H."/>
            <person name="Manefield M."/>
            <person name="Russell T.L."/>
            <person name="Lee M.J."/>
        </authorList>
    </citation>
    <scope>NUCLEOTIDE SEQUENCE [LARGE SCALE GENOMIC DNA]</scope>
    <source>
        <strain evidence="13 14">DCMF</strain>
    </source>
</reference>
<evidence type="ECO:0000256" key="2">
    <source>
        <dbReference type="ARBA" id="ARBA00004065"/>
    </source>
</evidence>
<evidence type="ECO:0000256" key="1">
    <source>
        <dbReference type="ARBA" id="ARBA00000077"/>
    </source>
</evidence>
<feature type="binding site" evidence="11">
    <location>
        <position position="134"/>
    </location>
    <ligand>
        <name>Mg(2+)</name>
        <dbReference type="ChEBI" id="CHEBI:18420"/>
        <label>2</label>
    </ligand>
</feature>
<keyword evidence="9 11" id="KW-0378">Hydrolase</keyword>
<dbReference type="GO" id="GO:0004523">
    <property type="term" value="F:RNA-DNA hybrid ribonuclease activity"/>
    <property type="evidence" value="ECO:0007669"/>
    <property type="project" value="UniProtKB-UniRule"/>
</dbReference>
<dbReference type="AlphaFoldDB" id="A0A3G1KUQ7"/>
<dbReference type="InterPro" id="IPR002156">
    <property type="entry name" value="RNaseH_domain"/>
</dbReference>
<dbReference type="InterPro" id="IPR050092">
    <property type="entry name" value="RNase_H"/>
</dbReference>
<dbReference type="GO" id="GO:0000287">
    <property type="term" value="F:magnesium ion binding"/>
    <property type="evidence" value="ECO:0007669"/>
    <property type="project" value="UniProtKB-UniRule"/>
</dbReference>
<dbReference type="Gene3D" id="3.30.420.10">
    <property type="entry name" value="Ribonuclease H-like superfamily/Ribonuclease H"/>
    <property type="match status" value="1"/>
</dbReference>
<evidence type="ECO:0000256" key="7">
    <source>
        <dbReference type="ARBA" id="ARBA00022723"/>
    </source>
</evidence>
<feature type="binding site" evidence="11">
    <location>
        <position position="9"/>
    </location>
    <ligand>
        <name>Mg(2+)</name>
        <dbReference type="ChEBI" id="CHEBI:18420"/>
        <label>2</label>
    </ligand>
</feature>
<dbReference type="EMBL" id="CP017634">
    <property type="protein sequence ID" value="ATW26243.1"/>
    <property type="molecule type" value="Genomic_DNA"/>
</dbReference>
<feature type="domain" description="RNase H type-1" evidence="12">
    <location>
        <begin position="1"/>
        <end position="142"/>
    </location>
</feature>
<keyword evidence="7 11" id="KW-0479">Metal-binding</keyword>
<dbReference type="FunFam" id="3.30.420.10:FF:000089">
    <property type="entry name" value="Ribonuclease H"/>
    <property type="match status" value="1"/>
</dbReference>
<evidence type="ECO:0000313" key="14">
    <source>
        <dbReference type="Proteomes" id="UP000323521"/>
    </source>
</evidence>